<dbReference type="SUPFAM" id="SSF63825">
    <property type="entry name" value="YWTD domain"/>
    <property type="match status" value="1"/>
</dbReference>
<keyword evidence="1" id="KW-0677">Repeat</keyword>
<accession>A0A820HZQ3</accession>
<proteinExistence type="predicted"/>
<name>A0A820HZQ3_9BILA</name>
<evidence type="ECO:0008006" key="4">
    <source>
        <dbReference type="Google" id="ProtNLM"/>
    </source>
</evidence>
<organism evidence="2 3">
    <name type="scientific">Adineta steineri</name>
    <dbReference type="NCBI Taxonomy" id="433720"/>
    <lineage>
        <taxon>Eukaryota</taxon>
        <taxon>Metazoa</taxon>
        <taxon>Spiralia</taxon>
        <taxon>Gnathifera</taxon>
        <taxon>Rotifera</taxon>
        <taxon>Eurotatoria</taxon>
        <taxon>Bdelloidea</taxon>
        <taxon>Adinetida</taxon>
        <taxon>Adinetidae</taxon>
        <taxon>Adineta</taxon>
    </lineage>
</organism>
<gene>
    <name evidence="2" type="ORF">OKA104_LOCUS46277</name>
</gene>
<dbReference type="InterPro" id="IPR001258">
    <property type="entry name" value="NHL_repeat"/>
</dbReference>
<evidence type="ECO:0000313" key="2">
    <source>
        <dbReference type="EMBL" id="CAF4302384.1"/>
    </source>
</evidence>
<dbReference type="Proteomes" id="UP000663881">
    <property type="component" value="Unassembled WGS sequence"/>
</dbReference>
<comment type="caution">
    <text evidence="2">The sequence shown here is derived from an EMBL/GenBank/DDBJ whole genome shotgun (WGS) entry which is preliminary data.</text>
</comment>
<feature type="non-terminal residue" evidence="2">
    <location>
        <position position="1"/>
    </location>
</feature>
<evidence type="ECO:0000313" key="3">
    <source>
        <dbReference type="Proteomes" id="UP000663881"/>
    </source>
</evidence>
<reference evidence="2" key="1">
    <citation type="submission" date="2021-02" db="EMBL/GenBank/DDBJ databases">
        <authorList>
            <person name="Nowell W R."/>
        </authorList>
    </citation>
    <scope>NUCLEOTIDE SEQUENCE</scope>
</reference>
<feature type="non-terminal residue" evidence="2">
    <location>
        <position position="192"/>
    </location>
</feature>
<evidence type="ECO:0000256" key="1">
    <source>
        <dbReference type="ARBA" id="ARBA00022737"/>
    </source>
</evidence>
<dbReference type="AlphaFoldDB" id="A0A820HZQ3"/>
<dbReference type="Gene3D" id="2.120.10.30">
    <property type="entry name" value="TolB, C-terminal domain"/>
    <property type="match status" value="1"/>
</dbReference>
<dbReference type="EMBL" id="CAJOAY010016563">
    <property type="protein sequence ID" value="CAF4302384.1"/>
    <property type="molecule type" value="Genomic_DNA"/>
</dbReference>
<dbReference type="InterPro" id="IPR011042">
    <property type="entry name" value="6-blade_b-propeller_TolB-like"/>
</dbReference>
<sequence>IFIVLVIREIFFHINMATGRYQLNHFTNITATTSKNPTTTTNQISTQYQIKQKQIQTKKDKFQQFGITVAGGNGYGQELNQLYWPEGIVIDNEKSVYIADSRNSRIVKWELNSNIGEIIAGENVQGNRNNQLCKPTDMIFDKENNYFIISDTGNRQVARYFDQNLLSQQIIISNINCAGLTIDINGFIYVSD</sequence>
<dbReference type="Pfam" id="PF01436">
    <property type="entry name" value="NHL"/>
    <property type="match status" value="1"/>
</dbReference>
<protein>
    <recommendedName>
        <fullName evidence="4">NHL repeat containing protein</fullName>
    </recommendedName>
</protein>